<accession>A0A653E3D9</accession>
<proteinExistence type="predicted"/>
<dbReference type="AlphaFoldDB" id="A0A653E3D9"/>
<dbReference type="PANTHER" id="PTHR40257">
    <property type="match status" value="1"/>
</dbReference>
<dbReference type="Gene3D" id="3.30.70.100">
    <property type="match status" value="1"/>
</dbReference>
<protein>
    <submittedName>
        <fullName evidence="1">Uncharacterized protein</fullName>
    </submittedName>
</protein>
<evidence type="ECO:0000313" key="1">
    <source>
        <dbReference type="EMBL" id="VEV96701.1"/>
    </source>
</evidence>
<gene>
    <name evidence="1" type="ORF">PMYSY11_1654</name>
</gene>
<dbReference type="InterPro" id="IPR011008">
    <property type="entry name" value="Dimeric_a/b-barrel"/>
</dbReference>
<reference evidence="1" key="1">
    <citation type="submission" date="2019-02" db="EMBL/GenBank/DDBJ databases">
        <authorList>
            <consortium name="Genoscope - CEA"/>
            <person name="William W."/>
        </authorList>
    </citation>
    <scope>NUCLEOTIDE SEQUENCE [LARGE SCALE GENOMIC DNA]</scope>
    <source>
        <strain evidence="1">YSy11</strain>
    </source>
</reference>
<dbReference type="EMBL" id="LR215729">
    <property type="protein sequence ID" value="VEV96701.1"/>
    <property type="molecule type" value="Genomic_DNA"/>
</dbReference>
<dbReference type="PANTHER" id="PTHR40257:SF1">
    <property type="entry name" value="DUF1330 DOMAIN-CONTAINING PROTEIN"/>
    <property type="match status" value="1"/>
</dbReference>
<sequence>MSLDPHWESGTLGQMITQWNTAMPSLNPSREQLAEFAERMPANTPILMLNLLRFNSQAAYPADSPHSPCSGQQAYARYSRVALKKVQGVGGSVEVLANAHVALIAPADEQWDQVLLVRYPSKQAFLSMISDPEYQAETGHRTAALADSRLIGTTPAAN</sequence>
<organism evidence="1">
    <name type="scientific">Pseudomonas marincola</name>
    <dbReference type="NCBI Taxonomy" id="437900"/>
    <lineage>
        <taxon>Bacteria</taxon>
        <taxon>Pseudomonadati</taxon>
        <taxon>Pseudomonadota</taxon>
        <taxon>Gammaproteobacteria</taxon>
        <taxon>Pseudomonadales</taxon>
        <taxon>Pseudomonadaceae</taxon>
        <taxon>Pseudomonas</taxon>
    </lineage>
</organism>
<dbReference type="SUPFAM" id="SSF54909">
    <property type="entry name" value="Dimeric alpha+beta barrel"/>
    <property type="match status" value="1"/>
</dbReference>
<name>A0A653E3D9_9PSED</name>